<dbReference type="EMBL" id="HE573027">
    <property type="protein sequence ID" value="CCC52713.1"/>
    <property type="molecule type" value="Genomic_DNA"/>
</dbReference>
<accession>G0UA81</accession>
<organism evidence="7">
    <name type="scientific">Trypanosoma vivax (strain Y486)</name>
    <dbReference type="NCBI Taxonomy" id="1055687"/>
    <lineage>
        <taxon>Eukaryota</taxon>
        <taxon>Discoba</taxon>
        <taxon>Euglenozoa</taxon>
        <taxon>Kinetoplastea</taxon>
        <taxon>Metakinetoplastina</taxon>
        <taxon>Trypanosomatida</taxon>
        <taxon>Trypanosomatidae</taxon>
        <taxon>Trypanosoma</taxon>
        <taxon>Duttonella</taxon>
    </lineage>
</organism>
<evidence type="ECO:0000259" key="6">
    <source>
        <dbReference type="PROSITE" id="PS51184"/>
    </source>
</evidence>
<dbReference type="Gene3D" id="2.60.120.650">
    <property type="entry name" value="Cupin"/>
    <property type="match status" value="1"/>
</dbReference>
<evidence type="ECO:0000256" key="1">
    <source>
        <dbReference type="ARBA" id="ARBA00004123"/>
    </source>
</evidence>
<keyword evidence="5" id="KW-0539">Nucleus</keyword>
<comment type="subcellular location">
    <subcellularLocation>
        <location evidence="1">Nucleus</location>
    </subcellularLocation>
</comment>
<dbReference type="SUPFAM" id="SSF51197">
    <property type="entry name" value="Clavaminate synthase-like"/>
    <property type="match status" value="1"/>
</dbReference>
<dbReference type="InterPro" id="IPR050910">
    <property type="entry name" value="JMJD6_ArgDemeth/LysHydrox"/>
</dbReference>
<dbReference type="PANTHER" id="PTHR12480:SF21">
    <property type="entry name" value="JMJC DOMAIN-CONTAINING PROTEIN 8"/>
    <property type="match status" value="1"/>
</dbReference>
<proteinExistence type="predicted"/>
<dbReference type="PANTHER" id="PTHR12480">
    <property type="entry name" value="ARGININE DEMETHYLASE AND LYSYL-HYDROXYLASE JMJD"/>
    <property type="match status" value="1"/>
</dbReference>
<dbReference type="CDD" id="cd09917">
    <property type="entry name" value="F-box_SF"/>
    <property type="match status" value="1"/>
</dbReference>
<dbReference type="InterPro" id="IPR003347">
    <property type="entry name" value="JmjC_dom"/>
</dbReference>
<dbReference type="GO" id="GO:0000987">
    <property type="term" value="F:cis-regulatory region sequence-specific DNA binding"/>
    <property type="evidence" value="ECO:0007669"/>
    <property type="project" value="TreeGrafter"/>
</dbReference>
<name>G0UA81_TRYVY</name>
<dbReference type="GO" id="GO:0046872">
    <property type="term" value="F:metal ion binding"/>
    <property type="evidence" value="ECO:0007669"/>
    <property type="project" value="UniProtKB-KW"/>
</dbReference>
<dbReference type="FunFam" id="2.60.120.650:FF:000045">
    <property type="entry name" value="F-box protein At1g78280"/>
    <property type="match status" value="1"/>
</dbReference>
<sequence length="555" mass="62472">MSQSWFKPHPVGIYPRGNAKNPDELAAKRFGSLSPLQLATRGARSPRGCVAGCTPTEEAFVELTLHLLSFCPVDDLCRLSSTCTAWYCFIHASDAYKQAHGLISPQYTCFHSSWKVTAIRAFLDSRNCTDTTPTKRRRLEFGSSRGVLSCNPIAVSRPFYSDHLFQAWMCTILPCHYHLVHVTGDAPFSGEESGGLAVSRLNGAGSGVLRLRSTLNEVPRCSHLTPEEFRARFEMKNLPVILTDVATEWPIFKILNGKFENLSRKRSAFFREGVCAGTPMRCEHTTMSVVDYVRYALQQKDERPIYMFDSEFGIHMSAESLYAVPTHFGRDDFFKVLGTQRPRYRWIVAGPRRGGSSFHIDPNYTSAWNANLTGRKRWILLPPGCTPPGVFPSEDMSEVATPVSLTEWLLNHYDSTVEQWRGIGYECICEPGDIIFVPCGWWHFVINLEDSVAITQNYVSECNLPNVIKFLSAMTSSISGIGEDGDDSNSGQMTEKRRARFAEEFCAAMRASYPDLMRRVESDLEREARERQKRKKTCSPLPLLASDSGGFTFDF</sequence>
<evidence type="ECO:0000256" key="2">
    <source>
        <dbReference type="ARBA" id="ARBA00022723"/>
    </source>
</evidence>
<keyword evidence="2" id="KW-0479">Metal-binding</keyword>
<protein>
    <recommendedName>
        <fullName evidence="6">JmjC domain-containing protein</fullName>
    </recommendedName>
</protein>
<evidence type="ECO:0000256" key="5">
    <source>
        <dbReference type="ARBA" id="ARBA00023242"/>
    </source>
</evidence>
<reference evidence="7" key="1">
    <citation type="journal article" date="2012" name="Proc. Natl. Acad. Sci. U.S.A.">
        <title>Antigenic diversity is generated by distinct evolutionary mechanisms in African trypanosome species.</title>
        <authorList>
            <person name="Jackson A.P."/>
            <person name="Berry A."/>
            <person name="Aslett M."/>
            <person name="Allison H.C."/>
            <person name="Burton P."/>
            <person name="Vavrova-Anderson J."/>
            <person name="Brown R."/>
            <person name="Browne H."/>
            <person name="Corton N."/>
            <person name="Hauser H."/>
            <person name="Gamble J."/>
            <person name="Gilderthorp R."/>
            <person name="Marcello L."/>
            <person name="McQuillan J."/>
            <person name="Otto T.D."/>
            <person name="Quail M.A."/>
            <person name="Sanders M.J."/>
            <person name="van Tonder A."/>
            <person name="Ginger M.L."/>
            <person name="Field M.C."/>
            <person name="Barry J.D."/>
            <person name="Hertz-Fowler C."/>
            <person name="Berriman M."/>
        </authorList>
    </citation>
    <scope>NUCLEOTIDE SEQUENCE</scope>
    <source>
        <strain evidence="7">Y486</strain>
    </source>
</reference>
<dbReference type="VEuPathDB" id="TriTrypDB:TvY486_1101980"/>
<dbReference type="SUPFAM" id="SSF81383">
    <property type="entry name" value="F-box domain"/>
    <property type="match status" value="1"/>
</dbReference>
<evidence type="ECO:0000313" key="7">
    <source>
        <dbReference type="EMBL" id="CCC52713.1"/>
    </source>
</evidence>
<keyword evidence="4" id="KW-0408">Iron</keyword>
<dbReference type="Pfam" id="PF13621">
    <property type="entry name" value="Cupin_8"/>
    <property type="match status" value="1"/>
</dbReference>
<keyword evidence="3" id="KW-0560">Oxidoreductase</keyword>
<dbReference type="GO" id="GO:0016491">
    <property type="term" value="F:oxidoreductase activity"/>
    <property type="evidence" value="ECO:0007669"/>
    <property type="project" value="UniProtKB-KW"/>
</dbReference>
<evidence type="ECO:0000256" key="4">
    <source>
        <dbReference type="ARBA" id="ARBA00023004"/>
    </source>
</evidence>
<feature type="domain" description="JmjC" evidence="6">
    <location>
        <begin position="313"/>
        <end position="475"/>
    </location>
</feature>
<dbReference type="SMART" id="SM00558">
    <property type="entry name" value="JmjC"/>
    <property type="match status" value="1"/>
</dbReference>
<dbReference type="InterPro" id="IPR036047">
    <property type="entry name" value="F-box-like_dom_sf"/>
</dbReference>
<gene>
    <name evidence="7" type="ORF">TVY486_1101980</name>
</gene>
<dbReference type="AlphaFoldDB" id="G0UA81"/>
<dbReference type="PROSITE" id="PS51184">
    <property type="entry name" value="JMJC"/>
    <property type="match status" value="1"/>
</dbReference>
<dbReference type="InterPro" id="IPR041667">
    <property type="entry name" value="Cupin_8"/>
</dbReference>
<evidence type="ECO:0000256" key="3">
    <source>
        <dbReference type="ARBA" id="ARBA00023002"/>
    </source>
</evidence>
<dbReference type="GO" id="GO:0005634">
    <property type="term" value="C:nucleus"/>
    <property type="evidence" value="ECO:0007669"/>
    <property type="project" value="UniProtKB-SubCell"/>
</dbReference>